<evidence type="ECO:0000256" key="1">
    <source>
        <dbReference type="SAM" id="MobiDB-lite"/>
    </source>
</evidence>
<dbReference type="EMBL" id="UZAN01047162">
    <property type="protein sequence ID" value="VDP85103.1"/>
    <property type="molecule type" value="Genomic_DNA"/>
</dbReference>
<dbReference type="AlphaFoldDB" id="A0A183AQP4"/>
<proteinExistence type="predicted"/>
<organism evidence="5">
    <name type="scientific">Echinostoma caproni</name>
    <dbReference type="NCBI Taxonomy" id="27848"/>
    <lineage>
        <taxon>Eukaryota</taxon>
        <taxon>Metazoa</taxon>
        <taxon>Spiralia</taxon>
        <taxon>Lophotrochozoa</taxon>
        <taxon>Platyhelminthes</taxon>
        <taxon>Trematoda</taxon>
        <taxon>Digenea</taxon>
        <taxon>Plagiorchiida</taxon>
        <taxon>Echinostomata</taxon>
        <taxon>Echinostomatoidea</taxon>
        <taxon>Echinostomatidae</taxon>
        <taxon>Echinostoma</taxon>
    </lineage>
</organism>
<feature type="region of interest" description="Disordered" evidence="1">
    <location>
        <begin position="1"/>
        <end position="25"/>
    </location>
</feature>
<accession>A0A183AQP4</accession>
<feature type="region of interest" description="Disordered" evidence="1">
    <location>
        <begin position="241"/>
        <end position="265"/>
    </location>
</feature>
<dbReference type="Proteomes" id="UP000272942">
    <property type="component" value="Unassembled WGS sequence"/>
</dbReference>
<feature type="region of interest" description="Disordered" evidence="1">
    <location>
        <begin position="277"/>
        <end position="368"/>
    </location>
</feature>
<sequence>MAQNVSTNVSSVPQNVTSESTSHPWTSITETTQWNGTHSVNPDNGIVSHHRDLMDWSMLHPDYQDNRELLDRPLMGIAIIGGFFLTISLLLVVAVIVFYLKRNTVFVLEKSVHGGLYQPGDQSLVIGQTALARNMGRRTARSNDWHSGEPDSVNGLDGTEADDTDSDTQFDYDDANTDANTNEHRSRPISFDQLTPSGRPVLGSYVIRPDHLVFTNPQHRKHSATCSHSIAHNNANRSRSYLCPHGKPSPPFYSTTPSSAQDTCPGLESQLHLETNQTPQSGSQMNTVHAHQSQSTDRQSLAQSGDEKKQPSPPPRLNRSLVNSNSMSSTSSDKENIQEKQHPEPHLLDSICENEEGPQSECSLSVDQKPLIDHVSAVFVQTHPGTTHPPDSTPSF</sequence>
<keyword evidence="2" id="KW-1133">Transmembrane helix</keyword>
<feature type="compositionally biased region" description="Low complexity" evidence="1">
    <location>
        <begin position="318"/>
        <end position="331"/>
    </location>
</feature>
<evidence type="ECO:0000313" key="5">
    <source>
        <dbReference type="WBParaSite" id="ECPE_0000930701-mRNA-1"/>
    </source>
</evidence>
<name>A0A183AQP4_9TREM</name>
<protein>
    <submittedName>
        <fullName evidence="5">APP_amyloid domain-containing protein</fullName>
    </submittedName>
</protein>
<gene>
    <name evidence="3" type="ORF">ECPE_LOCUS9279</name>
</gene>
<evidence type="ECO:0000313" key="4">
    <source>
        <dbReference type="Proteomes" id="UP000272942"/>
    </source>
</evidence>
<feature type="compositionally biased region" description="Acidic residues" evidence="1">
    <location>
        <begin position="159"/>
        <end position="176"/>
    </location>
</feature>
<evidence type="ECO:0000256" key="2">
    <source>
        <dbReference type="SAM" id="Phobius"/>
    </source>
</evidence>
<dbReference type="OrthoDB" id="6284179at2759"/>
<keyword evidence="2" id="KW-0812">Transmembrane</keyword>
<feature type="region of interest" description="Disordered" evidence="1">
    <location>
        <begin position="137"/>
        <end position="198"/>
    </location>
</feature>
<reference evidence="5" key="1">
    <citation type="submission" date="2016-06" db="UniProtKB">
        <authorList>
            <consortium name="WormBaseParasite"/>
        </authorList>
    </citation>
    <scope>IDENTIFICATION</scope>
</reference>
<dbReference type="WBParaSite" id="ECPE_0000930701-mRNA-1">
    <property type="protein sequence ID" value="ECPE_0000930701-mRNA-1"/>
    <property type="gene ID" value="ECPE_0000930701"/>
</dbReference>
<feature type="transmembrane region" description="Helical" evidence="2">
    <location>
        <begin position="74"/>
        <end position="100"/>
    </location>
</feature>
<evidence type="ECO:0000313" key="3">
    <source>
        <dbReference type="EMBL" id="VDP85103.1"/>
    </source>
</evidence>
<keyword evidence="2" id="KW-0472">Membrane</keyword>
<feature type="compositionally biased region" description="Basic and acidic residues" evidence="1">
    <location>
        <begin position="332"/>
        <end position="347"/>
    </location>
</feature>
<feature type="compositionally biased region" description="Polar residues" evidence="1">
    <location>
        <begin position="277"/>
        <end position="303"/>
    </location>
</feature>
<keyword evidence="4" id="KW-1185">Reference proteome</keyword>
<reference evidence="3 4" key="2">
    <citation type="submission" date="2018-11" db="EMBL/GenBank/DDBJ databases">
        <authorList>
            <consortium name="Pathogen Informatics"/>
        </authorList>
    </citation>
    <scope>NUCLEOTIDE SEQUENCE [LARGE SCALE GENOMIC DNA]</scope>
    <source>
        <strain evidence="3 4">Egypt</strain>
    </source>
</reference>